<dbReference type="InterPro" id="IPR027417">
    <property type="entry name" value="P-loop_NTPase"/>
</dbReference>
<dbReference type="PANTHER" id="PTHR24030:SF0">
    <property type="entry name" value="PROTEIN CMSS1"/>
    <property type="match status" value="1"/>
</dbReference>
<gene>
    <name evidence="2" type="ORF">DPMN_043941</name>
</gene>
<dbReference type="InterPro" id="IPR032704">
    <property type="entry name" value="Cms1"/>
</dbReference>
<dbReference type="GO" id="GO:0005634">
    <property type="term" value="C:nucleus"/>
    <property type="evidence" value="ECO:0007669"/>
    <property type="project" value="TreeGrafter"/>
</dbReference>
<dbReference type="GO" id="GO:0030686">
    <property type="term" value="C:90S preribosome"/>
    <property type="evidence" value="ECO:0007669"/>
    <property type="project" value="TreeGrafter"/>
</dbReference>
<feature type="compositionally biased region" description="Basic and acidic residues" evidence="1">
    <location>
        <begin position="22"/>
        <end position="41"/>
    </location>
</feature>
<evidence type="ECO:0000313" key="3">
    <source>
        <dbReference type="Proteomes" id="UP000828390"/>
    </source>
</evidence>
<feature type="compositionally biased region" description="Polar residues" evidence="1">
    <location>
        <begin position="7"/>
        <end position="16"/>
    </location>
</feature>
<comment type="caution">
    <text evidence="2">The sequence shown here is derived from an EMBL/GenBank/DDBJ whole genome shotgun (WGS) entry which is preliminary data.</text>
</comment>
<dbReference type="EMBL" id="JAIWYP010000011">
    <property type="protein sequence ID" value="KAH3737358.1"/>
    <property type="molecule type" value="Genomic_DNA"/>
</dbReference>
<name>A0A9D4D4Y9_DREPO</name>
<dbReference type="Pfam" id="PF14617">
    <property type="entry name" value="CMS1"/>
    <property type="match status" value="1"/>
</dbReference>
<proteinExistence type="predicted"/>
<evidence type="ECO:0000256" key="1">
    <source>
        <dbReference type="SAM" id="MobiDB-lite"/>
    </source>
</evidence>
<organism evidence="2 3">
    <name type="scientific">Dreissena polymorpha</name>
    <name type="common">Zebra mussel</name>
    <name type="synonym">Mytilus polymorpha</name>
    <dbReference type="NCBI Taxonomy" id="45954"/>
    <lineage>
        <taxon>Eukaryota</taxon>
        <taxon>Metazoa</taxon>
        <taxon>Spiralia</taxon>
        <taxon>Lophotrochozoa</taxon>
        <taxon>Mollusca</taxon>
        <taxon>Bivalvia</taxon>
        <taxon>Autobranchia</taxon>
        <taxon>Heteroconchia</taxon>
        <taxon>Euheterodonta</taxon>
        <taxon>Imparidentia</taxon>
        <taxon>Neoheterodontei</taxon>
        <taxon>Myida</taxon>
        <taxon>Dreissenoidea</taxon>
        <taxon>Dreissenidae</taxon>
        <taxon>Dreissena</taxon>
    </lineage>
</organism>
<sequence length="256" mass="28999">MIDHSLTYGNSSGKGNNSDEENAPKDKAAEATVHTEEEGPPKKKRKRNRKRITDELKEKGDKPSSAEDFISFLKKQFEGKLSPVECDEIQLDPDTHFFKANPSSEFQVAYLRLVLPKWKKVKQTVVEPGSPALLVVCPSALRAVDLNRKLQEFKGEECRCAKLFAKHMKLPEQQKFLEKSVVHMGIGTPSRILALIKSGHLKLAHLSAVVVDWNWRDVKKHRLVDVPELRGELATLLQTCLIPHLKSHMKWKIGIL</sequence>
<evidence type="ECO:0008006" key="4">
    <source>
        <dbReference type="Google" id="ProtNLM"/>
    </source>
</evidence>
<dbReference type="Proteomes" id="UP000828390">
    <property type="component" value="Unassembled WGS sequence"/>
</dbReference>
<reference evidence="2" key="2">
    <citation type="submission" date="2020-11" db="EMBL/GenBank/DDBJ databases">
        <authorList>
            <person name="McCartney M.A."/>
            <person name="Auch B."/>
            <person name="Kono T."/>
            <person name="Mallez S."/>
            <person name="Becker A."/>
            <person name="Gohl D.M."/>
            <person name="Silverstein K.A.T."/>
            <person name="Koren S."/>
            <person name="Bechman K.B."/>
            <person name="Herman A."/>
            <person name="Abrahante J.E."/>
            <person name="Garbe J."/>
        </authorList>
    </citation>
    <scope>NUCLEOTIDE SEQUENCE</scope>
    <source>
        <strain evidence="2">Duluth1</strain>
        <tissue evidence="2">Whole animal</tissue>
    </source>
</reference>
<feature type="compositionally biased region" description="Basic and acidic residues" evidence="1">
    <location>
        <begin position="51"/>
        <end position="63"/>
    </location>
</feature>
<evidence type="ECO:0000313" key="2">
    <source>
        <dbReference type="EMBL" id="KAH3737358.1"/>
    </source>
</evidence>
<dbReference type="SUPFAM" id="SSF52540">
    <property type="entry name" value="P-loop containing nucleoside triphosphate hydrolases"/>
    <property type="match status" value="1"/>
</dbReference>
<dbReference type="PANTHER" id="PTHR24030">
    <property type="entry name" value="PROTEIN CMSS1"/>
    <property type="match status" value="1"/>
</dbReference>
<dbReference type="AlphaFoldDB" id="A0A9D4D4Y9"/>
<reference evidence="2" key="1">
    <citation type="journal article" date="2019" name="bioRxiv">
        <title>The Genome of the Zebra Mussel, Dreissena polymorpha: A Resource for Invasive Species Research.</title>
        <authorList>
            <person name="McCartney M.A."/>
            <person name="Auch B."/>
            <person name="Kono T."/>
            <person name="Mallez S."/>
            <person name="Zhang Y."/>
            <person name="Obille A."/>
            <person name="Becker A."/>
            <person name="Abrahante J.E."/>
            <person name="Garbe J."/>
            <person name="Badalamenti J.P."/>
            <person name="Herman A."/>
            <person name="Mangelson H."/>
            <person name="Liachko I."/>
            <person name="Sullivan S."/>
            <person name="Sone E.D."/>
            <person name="Koren S."/>
            <person name="Silverstein K.A.T."/>
            <person name="Beckman K.B."/>
            <person name="Gohl D.M."/>
        </authorList>
    </citation>
    <scope>NUCLEOTIDE SEQUENCE</scope>
    <source>
        <strain evidence="2">Duluth1</strain>
        <tissue evidence="2">Whole animal</tissue>
    </source>
</reference>
<dbReference type="Gene3D" id="3.40.50.300">
    <property type="entry name" value="P-loop containing nucleotide triphosphate hydrolases"/>
    <property type="match status" value="1"/>
</dbReference>
<protein>
    <recommendedName>
        <fullName evidence="4">Protein CMSS1</fullName>
    </recommendedName>
</protein>
<feature type="region of interest" description="Disordered" evidence="1">
    <location>
        <begin position="1"/>
        <end position="63"/>
    </location>
</feature>
<keyword evidence="3" id="KW-1185">Reference proteome</keyword>
<accession>A0A9D4D4Y9</accession>